<dbReference type="OrthoDB" id="7863142at2"/>
<dbReference type="RefSeq" id="WP_148770315.1">
    <property type="nucleotide sequence ID" value="NZ_VSSS01000002.1"/>
</dbReference>
<protein>
    <submittedName>
        <fullName evidence="1">Uncharacterized protein</fullName>
    </submittedName>
</protein>
<name>A0A5D3L1I3_9BRAD</name>
<accession>A0A5D3L1I3</accession>
<dbReference type="Proteomes" id="UP000324758">
    <property type="component" value="Unassembled WGS sequence"/>
</dbReference>
<proteinExistence type="predicted"/>
<sequence>MPRFFFNHTSHDDVSVDKSGTVFPSRRTPISTPCRAILDIAFEKLRDRVDPAEDEIISEGGVLLATIPFSEMLRPHHKGRTESPTEQLLAISARLIERNRTLQAQFNEEFARTEASFRTIRSNLVRLDAACSTYWPRAK</sequence>
<keyword evidence="2" id="KW-1185">Reference proteome</keyword>
<evidence type="ECO:0000313" key="2">
    <source>
        <dbReference type="Proteomes" id="UP000324758"/>
    </source>
</evidence>
<gene>
    <name evidence="1" type="ORF">FXB40_01125</name>
</gene>
<organism evidence="1 2">
    <name type="scientific">Bradyrhizobium rifense</name>
    <dbReference type="NCBI Taxonomy" id="515499"/>
    <lineage>
        <taxon>Bacteria</taxon>
        <taxon>Pseudomonadati</taxon>
        <taxon>Pseudomonadota</taxon>
        <taxon>Alphaproteobacteria</taxon>
        <taxon>Hyphomicrobiales</taxon>
        <taxon>Nitrobacteraceae</taxon>
        <taxon>Bradyrhizobium</taxon>
    </lineage>
</organism>
<evidence type="ECO:0000313" key="1">
    <source>
        <dbReference type="EMBL" id="TYM00142.1"/>
    </source>
</evidence>
<dbReference type="AlphaFoldDB" id="A0A5D3L1I3"/>
<reference evidence="1 2" key="1">
    <citation type="submission" date="2019-08" db="EMBL/GenBank/DDBJ databases">
        <title>Bradyrhizobium hipponensis sp. nov., a rhizobium isolated from a Lupinus angustifolius root nodule in Tunisia.</title>
        <authorList>
            <person name="Off K."/>
            <person name="Rejili M."/>
            <person name="Mars M."/>
            <person name="Brachmann A."/>
            <person name="Marin M."/>
        </authorList>
    </citation>
    <scope>NUCLEOTIDE SEQUENCE [LARGE SCALE GENOMIC DNA]</scope>
    <source>
        <strain evidence="1 2">CTAW71</strain>
    </source>
</reference>
<comment type="caution">
    <text evidence="1">The sequence shown here is derived from an EMBL/GenBank/DDBJ whole genome shotgun (WGS) entry which is preliminary data.</text>
</comment>
<dbReference type="EMBL" id="VSSS01000002">
    <property type="protein sequence ID" value="TYM00142.1"/>
    <property type="molecule type" value="Genomic_DNA"/>
</dbReference>